<sequence length="127" mass="13584">MVMTLARTAARCRHAVLARSGRWEVSRSGGVGAPHSPCRCRGFRCQVEGRKEGTRERGQGSGGVEIGWGSRREPSEIRAEPAGAEAAAAAAELGSRNRIKSSIPGTRSKPDCDCPYLGLPVLRKQLL</sequence>
<evidence type="ECO:0000256" key="1">
    <source>
        <dbReference type="SAM" id="MobiDB-lite"/>
    </source>
</evidence>
<protein>
    <submittedName>
        <fullName evidence="2">Uncharacterized protein</fullName>
    </submittedName>
</protein>
<feature type="compositionally biased region" description="Basic and acidic residues" evidence="1">
    <location>
        <begin position="70"/>
        <end position="79"/>
    </location>
</feature>
<evidence type="ECO:0000313" key="3">
    <source>
        <dbReference type="Proteomes" id="UP000558488"/>
    </source>
</evidence>
<accession>A0A7J7ZJI5</accession>
<comment type="caution">
    <text evidence="2">The sequence shown here is derived from an EMBL/GenBank/DDBJ whole genome shotgun (WGS) entry which is preliminary data.</text>
</comment>
<evidence type="ECO:0000313" key="2">
    <source>
        <dbReference type="EMBL" id="KAF6374195.1"/>
    </source>
</evidence>
<dbReference type="EMBL" id="JACAGB010000003">
    <property type="protein sequence ID" value="KAF6374195.1"/>
    <property type="molecule type" value="Genomic_DNA"/>
</dbReference>
<keyword evidence="3" id="KW-1185">Reference proteome</keyword>
<gene>
    <name evidence="2" type="ORF">mPipKuh1_009431</name>
</gene>
<proteinExistence type="predicted"/>
<reference evidence="2 3" key="1">
    <citation type="journal article" date="2020" name="Nature">
        <title>Six reference-quality genomes reveal evolution of bat adaptations.</title>
        <authorList>
            <person name="Jebb D."/>
            <person name="Huang Z."/>
            <person name="Pippel M."/>
            <person name="Hughes G.M."/>
            <person name="Lavrichenko K."/>
            <person name="Devanna P."/>
            <person name="Winkler S."/>
            <person name="Jermiin L.S."/>
            <person name="Skirmuntt E.C."/>
            <person name="Katzourakis A."/>
            <person name="Burkitt-Gray L."/>
            <person name="Ray D.A."/>
            <person name="Sullivan K.A.M."/>
            <person name="Roscito J.G."/>
            <person name="Kirilenko B.M."/>
            <person name="Davalos L.M."/>
            <person name="Corthals A.P."/>
            <person name="Power M.L."/>
            <person name="Jones G."/>
            <person name="Ransome R.D."/>
            <person name="Dechmann D.K.N."/>
            <person name="Locatelli A.G."/>
            <person name="Puechmaille S.J."/>
            <person name="Fedrigo O."/>
            <person name="Jarvis E.D."/>
            <person name="Hiller M."/>
            <person name="Vernes S.C."/>
            <person name="Myers E.W."/>
            <person name="Teeling E.C."/>
        </authorList>
    </citation>
    <scope>NUCLEOTIDE SEQUENCE [LARGE SCALE GENOMIC DNA]</scope>
    <source>
        <strain evidence="2">MPipKuh1</strain>
        <tissue evidence="2">Flight muscle</tissue>
    </source>
</reference>
<dbReference type="Proteomes" id="UP000558488">
    <property type="component" value="Unassembled WGS sequence"/>
</dbReference>
<dbReference type="AlphaFoldDB" id="A0A7J7ZJI5"/>
<organism evidence="2 3">
    <name type="scientific">Pipistrellus kuhlii</name>
    <name type="common">Kuhl's pipistrelle</name>
    <dbReference type="NCBI Taxonomy" id="59472"/>
    <lineage>
        <taxon>Eukaryota</taxon>
        <taxon>Metazoa</taxon>
        <taxon>Chordata</taxon>
        <taxon>Craniata</taxon>
        <taxon>Vertebrata</taxon>
        <taxon>Euteleostomi</taxon>
        <taxon>Mammalia</taxon>
        <taxon>Eutheria</taxon>
        <taxon>Laurasiatheria</taxon>
        <taxon>Chiroptera</taxon>
        <taxon>Yangochiroptera</taxon>
        <taxon>Vespertilionidae</taxon>
        <taxon>Pipistrellus</taxon>
    </lineage>
</organism>
<feature type="compositionally biased region" description="Low complexity" evidence="1">
    <location>
        <begin position="80"/>
        <end position="92"/>
    </location>
</feature>
<feature type="region of interest" description="Disordered" evidence="1">
    <location>
        <begin position="51"/>
        <end position="93"/>
    </location>
</feature>
<name>A0A7J7ZJI5_PIPKU</name>